<dbReference type="Proteomes" id="UP001066276">
    <property type="component" value="Chromosome 6"/>
</dbReference>
<protein>
    <submittedName>
        <fullName evidence="2">Uncharacterized protein</fullName>
    </submittedName>
</protein>
<name>A0AAV7Q552_PLEWA</name>
<reference evidence="2" key="1">
    <citation type="journal article" date="2022" name="bioRxiv">
        <title>Sequencing and chromosome-scale assembly of the giantPleurodeles waltlgenome.</title>
        <authorList>
            <person name="Brown T."/>
            <person name="Elewa A."/>
            <person name="Iarovenko S."/>
            <person name="Subramanian E."/>
            <person name="Araus A.J."/>
            <person name="Petzold A."/>
            <person name="Susuki M."/>
            <person name="Suzuki K.-i.T."/>
            <person name="Hayashi T."/>
            <person name="Toyoda A."/>
            <person name="Oliveira C."/>
            <person name="Osipova E."/>
            <person name="Leigh N.D."/>
            <person name="Simon A."/>
            <person name="Yun M.H."/>
        </authorList>
    </citation>
    <scope>NUCLEOTIDE SEQUENCE</scope>
    <source>
        <strain evidence="2">20211129_DDA</strain>
        <tissue evidence="2">Liver</tissue>
    </source>
</reference>
<dbReference type="AlphaFoldDB" id="A0AAV7Q552"/>
<feature type="compositionally biased region" description="Polar residues" evidence="1">
    <location>
        <begin position="104"/>
        <end position="114"/>
    </location>
</feature>
<accession>A0AAV7Q552</accession>
<organism evidence="2 3">
    <name type="scientific">Pleurodeles waltl</name>
    <name type="common">Iberian ribbed newt</name>
    <dbReference type="NCBI Taxonomy" id="8319"/>
    <lineage>
        <taxon>Eukaryota</taxon>
        <taxon>Metazoa</taxon>
        <taxon>Chordata</taxon>
        <taxon>Craniata</taxon>
        <taxon>Vertebrata</taxon>
        <taxon>Euteleostomi</taxon>
        <taxon>Amphibia</taxon>
        <taxon>Batrachia</taxon>
        <taxon>Caudata</taxon>
        <taxon>Salamandroidea</taxon>
        <taxon>Salamandridae</taxon>
        <taxon>Pleurodelinae</taxon>
        <taxon>Pleurodeles</taxon>
    </lineage>
</organism>
<proteinExistence type="predicted"/>
<evidence type="ECO:0000256" key="1">
    <source>
        <dbReference type="SAM" id="MobiDB-lite"/>
    </source>
</evidence>
<feature type="compositionally biased region" description="Polar residues" evidence="1">
    <location>
        <begin position="68"/>
        <end position="80"/>
    </location>
</feature>
<evidence type="ECO:0000313" key="3">
    <source>
        <dbReference type="Proteomes" id="UP001066276"/>
    </source>
</evidence>
<dbReference type="EMBL" id="JANPWB010000010">
    <property type="protein sequence ID" value="KAJ1135711.1"/>
    <property type="molecule type" value="Genomic_DNA"/>
</dbReference>
<keyword evidence="3" id="KW-1185">Reference proteome</keyword>
<evidence type="ECO:0000313" key="2">
    <source>
        <dbReference type="EMBL" id="KAJ1135711.1"/>
    </source>
</evidence>
<feature type="region of interest" description="Disordered" evidence="1">
    <location>
        <begin position="61"/>
        <end position="120"/>
    </location>
</feature>
<feature type="region of interest" description="Disordered" evidence="1">
    <location>
        <begin position="1"/>
        <end position="27"/>
    </location>
</feature>
<sequence>MYRPPYHNSPIRHLFRGGSTADKNTAETDYERENAHLYALHEDGGQHGTRIEHHTCTRLPAHLPRVQTPPQTSTVSTAPTTHGRGEEERLRAHTYGPPPPLQDVHTNAEQQVTVTPPKHP</sequence>
<gene>
    <name evidence="2" type="ORF">NDU88_002146</name>
</gene>
<comment type="caution">
    <text evidence="2">The sequence shown here is derived from an EMBL/GenBank/DDBJ whole genome shotgun (WGS) entry which is preliminary data.</text>
</comment>